<protein>
    <submittedName>
        <fullName evidence="4">General negative regulator of transcription subunit 1</fullName>
    </submittedName>
</protein>
<name>A0A6J0K2N9_RAPSA</name>
<dbReference type="InterPro" id="IPR040398">
    <property type="entry name" value="Not1"/>
</dbReference>
<gene>
    <name evidence="4" type="primary">LOC108813612</name>
</gene>
<dbReference type="InterPro" id="IPR024557">
    <property type="entry name" value="CNOT1_dom_4"/>
</dbReference>
<dbReference type="Pfam" id="PF16415">
    <property type="entry name" value="CNOT1_CAF1_bind"/>
    <property type="match status" value="1"/>
</dbReference>
<evidence type="ECO:0000313" key="3">
    <source>
        <dbReference type="Proteomes" id="UP000504610"/>
    </source>
</evidence>
<dbReference type="PANTHER" id="PTHR13162">
    <property type="entry name" value="CCR4-NOT TRANSCRIPTION COMPLEX"/>
    <property type="match status" value="1"/>
</dbReference>
<dbReference type="KEGG" id="rsz:108813612"/>
<evidence type="ECO:0000259" key="1">
    <source>
        <dbReference type="Pfam" id="PF12842"/>
    </source>
</evidence>
<dbReference type="GO" id="GO:0060090">
    <property type="term" value="F:molecular adaptor activity"/>
    <property type="evidence" value="ECO:0007669"/>
    <property type="project" value="TreeGrafter"/>
</dbReference>
<accession>A0A6J0K2N9</accession>
<dbReference type="OrthoDB" id="10473977at2759"/>
<sequence>MIREQKEFITQILTEASNFRGIQVTDDDDCLVKLQGIIERVQYLPNLENSALSDVSEDFIRLPSSVTRDFEIVQLMLVKSTQSASFEPKFHDNYLAFLEKVGLDSLYKEVLLTTCVISKALLSPQNLSHPRLNQVSPGRTLPSSETLLLVLKSLGAWLGKFIVTTKGSLSKFDIDLKSLVVEAYQLGLLSKTLPFVLEFLEPCSKSPFYTHSDQTSYVMVILRLLSEIYSMPGLQTTLVSSIEDLFDTFGVMGPIQPTSLLAKFSKKGDNNPDFVDNESYITGEKHDQQLSTLIDKIKNIVIISSRSHPRLASLPDSLSAVQLAVSKAIEIVVPHLVKMSVDIAVYSTKAHILMTYPLGADDNLRNNAASVMATSLAQRYAKKLCKEPLRGWIYSLLHGSIQHLPISYKARSQIVDSIITNNLQAIYVGIQEMARTEVERDIHAQVQLWIRAGNDNNSNEVIKEKMKAGISVNEMKDLLDFYFVFVGDKYEALLEAIFSGVEKGFAKVLEEKKIYLTAVMEPTSQCFLLQAIENYFYKGASVAFKKELPMVFEYLLTAPDLADGEDVTYFVTKIQHDTEASTSIRQSVKNLLSRIQDAAVQDRAPYVV</sequence>
<dbReference type="RefSeq" id="XP_018441716.1">
    <property type="nucleotide sequence ID" value="XM_018586214.2"/>
</dbReference>
<dbReference type="Gene3D" id="1.25.40.180">
    <property type="match status" value="1"/>
</dbReference>
<proteinExistence type="predicted"/>
<reference evidence="4" key="2">
    <citation type="submission" date="2025-08" db="UniProtKB">
        <authorList>
            <consortium name="RefSeq"/>
        </authorList>
    </citation>
    <scope>IDENTIFICATION</scope>
    <source>
        <tissue evidence="4">Leaf</tissue>
    </source>
</reference>
<dbReference type="GO" id="GO:0000288">
    <property type="term" value="P:nuclear-transcribed mRNA catabolic process, deadenylation-dependent decay"/>
    <property type="evidence" value="ECO:0007669"/>
    <property type="project" value="TreeGrafter"/>
</dbReference>
<reference evidence="3" key="1">
    <citation type="journal article" date="2019" name="Database">
        <title>The radish genome database (RadishGD): an integrated information resource for radish genomics.</title>
        <authorList>
            <person name="Yu H.J."/>
            <person name="Baek S."/>
            <person name="Lee Y.J."/>
            <person name="Cho A."/>
            <person name="Mun J.H."/>
        </authorList>
    </citation>
    <scope>NUCLEOTIDE SEQUENCE [LARGE SCALE GENOMIC DNA]</scope>
    <source>
        <strain evidence="3">cv. WK10039</strain>
    </source>
</reference>
<dbReference type="GO" id="GO:0017148">
    <property type="term" value="P:negative regulation of translation"/>
    <property type="evidence" value="ECO:0007669"/>
    <property type="project" value="InterPro"/>
</dbReference>
<dbReference type="Proteomes" id="UP000504610">
    <property type="component" value="Chromosome 6"/>
</dbReference>
<dbReference type="InterPro" id="IPR032191">
    <property type="entry name" value="CNOT1_CAF1_bind"/>
</dbReference>
<dbReference type="Pfam" id="PF12842">
    <property type="entry name" value="DUF3819"/>
    <property type="match status" value="1"/>
</dbReference>
<feature type="domain" description="CCR4-NOT transcription complex subunit 1 CAF1-binding" evidence="2">
    <location>
        <begin position="82"/>
        <end position="265"/>
    </location>
</feature>
<feature type="domain" description="CCR4-NOT transcription complex subunit 1" evidence="1">
    <location>
        <begin position="319"/>
        <end position="447"/>
    </location>
</feature>
<dbReference type="PANTHER" id="PTHR13162:SF13">
    <property type="entry name" value="BNACNNG58980D PROTEIN"/>
    <property type="match status" value="1"/>
</dbReference>
<dbReference type="GO" id="GO:0030015">
    <property type="term" value="C:CCR4-NOT core complex"/>
    <property type="evidence" value="ECO:0007669"/>
    <property type="project" value="InterPro"/>
</dbReference>
<evidence type="ECO:0000259" key="2">
    <source>
        <dbReference type="Pfam" id="PF16415"/>
    </source>
</evidence>
<evidence type="ECO:0000313" key="4">
    <source>
        <dbReference type="RefSeq" id="XP_018441716.1"/>
    </source>
</evidence>
<dbReference type="GeneID" id="108813612"/>
<keyword evidence="3" id="KW-1185">Reference proteome</keyword>
<dbReference type="GO" id="GO:0000932">
    <property type="term" value="C:P-body"/>
    <property type="evidence" value="ECO:0007669"/>
    <property type="project" value="TreeGrafter"/>
</dbReference>
<dbReference type="AlphaFoldDB" id="A0A6J0K2N9"/>
<organism evidence="3 4">
    <name type="scientific">Raphanus sativus</name>
    <name type="common">Radish</name>
    <name type="synonym">Raphanus raphanistrum var. sativus</name>
    <dbReference type="NCBI Taxonomy" id="3726"/>
    <lineage>
        <taxon>Eukaryota</taxon>
        <taxon>Viridiplantae</taxon>
        <taxon>Streptophyta</taxon>
        <taxon>Embryophyta</taxon>
        <taxon>Tracheophyta</taxon>
        <taxon>Spermatophyta</taxon>
        <taxon>Magnoliopsida</taxon>
        <taxon>eudicotyledons</taxon>
        <taxon>Gunneridae</taxon>
        <taxon>Pentapetalae</taxon>
        <taxon>rosids</taxon>
        <taxon>malvids</taxon>
        <taxon>Brassicales</taxon>
        <taxon>Brassicaceae</taxon>
        <taxon>Brassiceae</taxon>
        <taxon>Raphanus</taxon>
    </lineage>
</organism>